<dbReference type="GO" id="GO:0008765">
    <property type="term" value="F:UDP-N-acetylmuramoylalanyl-D-glutamate-2,6-diaminopimelate ligase activity"/>
    <property type="evidence" value="ECO:0007669"/>
    <property type="project" value="UniProtKB-EC"/>
</dbReference>
<dbReference type="InterPro" id="IPR005761">
    <property type="entry name" value="UDP-N-AcMur-Glu-dNH2Pim_ligase"/>
</dbReference>
<comment type="subcellular location">
    <subcellularLocation>
        <location evidence="2 3">Cytoplasm</location>
    </subcellularLocation>
</comment>
<dbReference type="RefSeq" id="WP_256764863.1">
    <property type="nucleotide sequence ID" value="NZ_JANIGO010000003.1"/>
</dbReference>
<feature type="binding site" evidence="2">
    <location>
        <begin position="412"/>
        <end position="415"/>
    </location>
    <ligand>
        <name>meso-2,6-diaminopimelate</name>
        <dbReference type="ChEBI" id="CHEBI:57791"/>
    </ligand>
</feature>
<dbReference type="Pfam" id="PF02875">
    <property type="entry name" value="Mur_ligase_C"/>
    <property type="match status" value="1"/>
</dbReference>
<comment type="function">
    <text evidence="2">Catalyzes the addition of meso-diaminopimelic acid to the nucleotide precursor UDP-N-acetylmuramoyl-L-alanyl-D-glutamate (UMAG) in the biosynthesis of bacterial cell-wall peptidoglycan.</text>
</comment>
<feature type="binding site" evidence="2">
    <location>
        <begin position="158"/>
        <end position="159"/>
    </location>
    <ligand>
        <name>UDP-N-acetyl-alpha-D-muramoyl-L-alanyl-D-glutamate</name>
        <dbReference type="ChEBI" id="CHEBI:83900"/>
    </ligand>
</feature>
<dbReference type="HAMAP" id="MF_00208">
    <property type="entry name" value="MurE"/>
    <property type="match status" value="1"/>
</dbReference>
<keyword evidence="2 3" id="KW-0132">Cell division</keyword>
<dbReference type="Gene3D" id="3.40.1190.10">
    <property type="entry name" value="Mur-like, catalytic domain"/>
    <property type="match status" value="1"/>
</dbReference>
<feature type="modified residue" description="N6-carboxylysine" evidence="2">
    <location>
        <position position="225"/>
    </location>
</feature>
<feature type="binding site" evidence="2">
    <location>
        <position position="469"/>
    </location>
    <ligand>
        <name>meso-2,6-diaminopimelate</name>
        <dbReference type="ChEBI" id="CHEBI:57791"/>
    </ligand>
</feature>
<comment type="pathway">
    <text evidence="2 3">Cell wall biogenesis; peptidoglycan biosynthesis.</text>
</comment>
<evidence type="ECO:0000256" key="1">
    <source>
        <dbReference type="ARBA" id="ARBA00005898"/>
    </source>
</evidence>
<comment type="caution">
    <text evidence="2">Lacks conserved residue(s) required for the propagation of feature annotation.</text>
</comment>
<dbReference type="InterPro" id="IPR036615">
    <property type="entry name" value="Mur_ligase_C_dom_sf"/>
</dbReference>
<comment type="PTM">
    <text evidence="2">Carboxylation is probably crucial for Mg(2+) binding and, consequently, for the gamma-phosphate positioning of ATP.</text>
</comment>
<feature type="domain" description="Mur ligase central" evidence="5">
    <location>
        <begin position="113"/>
        <end position="315"/>
    </location>
</feature>
<keyword evidence="7" id="KW-1185">Reference proteome</keyword>
<comment type="catalytic activity">
    <reaction evidence="2">
        <text>UDP-N-acetyl-alpha-D-muramoyl-L-alanyl-D-glutamate + meso-2,6-diaminopimelate + ATP = UDP-N-acetyl-alpha-D-muramoyl-L-alanyl-gamma-D-glutamyl-meso-2,6-diaminopimelate + ADP + phosphate + H(+)</text>
        <dbReference type="Rhea" id="RHEA:23676"/>
        <dbReference type="ChEBI" id="CHEBI:15378"/>
        <dbReference type="ChEBI" id="CHEBI:30616"/>
        <dbReference type="ChEBI" id="CHEBI:43474"/>
        <dbReference type="ChEBI" id="CHEBI:57791"/>
        <dbReference type="ChEBI" id="CHEBI:83900"/>
        <dbReference type="ChEBI" id="CHEBI:83905"/>
        <dbReference type="ChEBI" id="CHEBI:456216"/>
        <dbReference type="EC" id="6.3.2.13"/>
    </reaction>
</comment>
<keyword evidence="2" id="KW-0547">Nucleotide-binding</keyword>
<dbReference type="EC" id="6.3.2.13" evidence="2"/>
<dbReference type="InterPro" id="IPR036565">
    <property type="entry name" value="Mur-like_cat_sf"/>
</dbReference>
<dbReference type="EMBL" id="JANIGO010000003">
    <property type="protein sequence ID" value="MCQ8897078.1"/>
    <property type="molecule type" value="Genomic_DNA"/>
</dbReference>
<sequence>MKSAYLHSVDEVLSELHELGFFSDCSALVTDHRRLGGPRDVLLAVPGQSFDPRNLADDLLREQRCGLVLVDHEDSRVYQSAAVLPVLNLRSLLADIACRYYGTAELGLNIYAVTGTNGKTTVTRWLAQALGALGLPTAVIGTLGYGSPDELKPHSGLTTPDVVGMHHLLHELQVDGFRAVCVEASSIGLHQGRLAGVPISTALFTNLTQDHLDYHGTMQAYGEAKLMLATWPGLKRAVVNVDDPWGERFREVANNQGVAVTTVGRAMDSDVRIMALDHQPTGLSIHLQTQESSCTIQARVLGDFNAENMALVYAALNQPALDTATLTQALSTVTPAPGRMQWVADSPCVIVDYAHTPDALQRVLETLRALCTARGGRLLTLFGCGGDRDKTKRPLMGDVAARLSDAVWITSDNPRTEDAQAILNDILAGVEAGLLGKLTVEVDRVKAIEDVIRYAGPVDVVVLAGKGHEQTQTVGHEVRTHSDAAVAQAVLMERGLHV</sequence>
<keyword evidence="2" id="KW-0963">Cytoplasm</keyword>
<name>A0ABT1WHS9_9BURK</name>
<dbReference type="NCBIfam" id="TIGR01085">
    <property type="entry name" value="murE"/>
    <property type="match status" value="1"/>
</dbReference>
<evidence type="ECO:0000256" key="2">
    <source>
        <dbReference type="HAMAP-Rule" id="MF_00208"/>
    </source>
</evidence>
<dbReference type="InterPro" id="IPR013221">
    <property type="entry name" value="Mur_ligase_cen"/>
</dbReference>
<dbReference type="NCBIfam" id="NF001126">
    <property type="entry name" value="PRK00139.1-4"/>
    <property type="match status" value="1"/>
</dbReference>
<dbReference type="PANTHER" id="PTHR23135">
    <property type="entry name" value="MUR LIGASE FAMILY MEMBER"/>
    <property type="match status" value="1"/>
</dbReference>
<feature type="binding site" evidence="2">
    <location>
        <position position="193"/>
    </location>
    <ligand>
        <name>UDP-N-acetyl-alpha-D-muramoyl-L-alanyl-D-glutamate</name>
        <dbReference type="ChEBI" id="CHEBI:83900"/>
    </ligand>
</feature>
<feature type="binding site" evidence="2">
    <location>
        <position position="388"/>
    </location>
    <ligand>
        <name>meso-2,6-diaminopimelate</name>
        <dbReference type="ChEBI" id="CHEBI:57791"/>
    </ligand>
</feature>
<keyword evidence="2 3" id="KW-0133">Cell shape</keyword>
<evidence type="ECO:0000259" key="4">
    <source>
        <dbReference type="Pfam" id="PF02875"/>
    </source>
</evidence>
<keyword evidence="2" id="KW-0460">Magnesium</keyword>
<keyword evidence="2" id="KW-0067">ATP-binding</keyword>
<dbReference type="SUPFAM" id="SSF53623">
    <property type="entry name" value="MurD-like peptide ligases, catalytic domain"/>
    <property type="match status" value="1"/>
</dbReference>
<feature type="binding site" evidence="2">
    <location>
        <begin position="115"/>
        <end position="121"/>
    </location>
    <ligand>
        <name>ATP</name>
        <dbReference type="ChEBI" id="CHEBI:30616"/>
    </ligand>
</feature>
<organism evidence="6 7">
    <name type="scientific">Limnobacter humi</name>
    <dbReference type="NCBI Taxonomy" id="1778671"/>
    <lineage>
        <taxon>Bacteria</taxon>
        <taxon>Pseudomonadati</taxon>
        <taxon>Pseudomonadota</taxon>
        <taxon>Betaproteobacteria</taxon>
        <taxon>Burkholderiales</taxon>
        <taxon>Burkholderiaceae</taxon>
        <taxon>Limnobacter</taxon>
    </lineage>
</organism>
<proteinExistence type="inferred from homology"/>
<dbReference type="Gene3D" id="3.90.190.20">
    <property type="entry name" value="Mur ligase, C-terminal domain"/>
    <property type="match status" value="1"/>
</dbReference>
<protein>
    <recommendedName>
        <fullName evidence="2">UDP-N-acetylmuramoyl-L-alanyl-D-glutamate--2,6-diaminopimelate ligase</fullName>
        <ecNumber evidence="2">6.3.2.13</ecNumber>
    </recommendedName>
    <alternativeName>
        <fullName evidence="2">Meso-A2pm-adding enzyme</fullName>
    </alternativeName>
    <alternativeName>
        <fullName evidence="2">Meso-diaminopimelate-adding enzyme</fullName>
    </alternativeName>
    <alternativeName>
        <fullName evidence="2">UDP-MurNAc-L-Ala-D-Glu:meso-diaminopimelate ligase</fullName>
    </alternativeName>
    <alternativeName>
        <fullName evidence="2">UDP-MurNAc-tripeptide synthetase</fullName>
    </alternativeName>
    <alternativeName>
        <fullName evidence="2">UDP-N-acetylmuramyl-tripeptide synthetase</fullName>
    </alternativeName>
</protein>
<comment type="cofactor">
    <cofactor evidence="2">
        <name>Mg(2+)</name>
        <dbReference type="ChEBI" id="CHEBI:18420"/>
    </cofactor>
</comment>
<keyword evidence="2 3" id="KW-0961">Cell wall biogenesis/degradation</keyword>
<evidence type="ECO:0000313" key="7">
    <source>
        <dbReference type="Proteomes" id="UP001204142"/>
    </source>
</evidence>
<feature type="binding site" evidence="2">
    <location>
        <position position="465"/>
    </location>
    <ligand>
        <name>meso-2,6-diaminopimelate</name>
        <dbReference type="ChEBI" id="CHEBI:57791"/>
    </ligand>
</feature>
<dbReference type="InterPro" id="IPR004101">
    <property type="entry name" value="Mur_ligase_C"/>
</dbReference>
<dbReference type="SUPFAM" id="SSF53244">
    <property type="entry name" value="MurD-like peptide ligases, peptide-binding domain"/>
    <property type="match status" value="1"/>
</dbReference>
<accession>A0ABT1WHS9</accession>
<dbReference type="PANTHER" id="PTHR23135:SF4">
    <property type="entry name" value="UDP-N-ACETYLMURAMOYL-L-ALANYL-D-GLUTAMATE--2,6-DIAMINOPIMELATE LIGASE MURE HOMOLOG, CHLOROPLASTIC"/>
    <property type="match status" value="1"/>
</dbReference>
<dbReference type="Proteomes" id="UP001204142">
    <property type="component" value="Unassembled WGS sequence"/>
</dbReference>
<keyword evidence="2 6" id="KW-0436">Ligase</keyword>
<feature type="binding site" evidence="2">
    <location>
        <position position="191"/>
    </location>
    <ligand>
        <name>UDP-N-acetyl-alpha-D-muramoyl-L-alanyl-D-glutamate</name>
        <dbReference type="ChEBI" id="CHEBI:83900"/>
    </ligand>
</feature>
<keyword evidence="2 3" id="KW-0131">Cell cycle</keyword>
<reference evidence="6 7" key="1">
    <citation type="submission" date="2022-07" db="EMBL/GenBank/DDBJ databases">
        <authorList>
            <person name="Xamxidin M."/>
            <person name="Wu M."/>
        </authorList>
    </citation>
    <scope>NUCLEOTIDE SEQUENCE [LARGE SCALE GENOMIC DNA]</scope>
    <source>
        <strain evidence="6 7">NBRC 111650</strain>
    </source>
</reference>
<comment type="similarity">
    <text evidence="1 2">Belongs to the MurCDEF family. MurE subfamily.</text>
</comment>
<feature type="domain" description="Mur ligase C-terminal" evidence="4">
    <location>
        <begin position="338"/>
        <end position="467"/>
    </location>
</feature>
<feature type="short sequence motif" description="Meso-diaminopimelate recognition motif" evidence="2">
    <location>
        <begin position="412"/>
        <end position="415"/>
    </location>
</feature>
<comment type="caution">
    <text evidence="6">The sequence shown here is derived from an EMBL/GenBank/DDBJ whole genome shotgun (WGS) entry which is preliminary data.</text>
</comment>
<feature type="binding site" evidence="2">
    <location>
        <position position="185"/>
    </location>
    <ligand>
        <name>UDP-N-acetyl-alpha-D-muramoyl-L-alanyl-D-glutamate</name>
        <dbReference type="ChEBI" id="CHEBI:83900"/>
    </ligand>
</feature>
<evidence type="ECO:0000259" key="5">
    <source>
        <dbReference type="Pfam" id="PF08245"/>
    </source>
</evidence>
<gene>
    <name evidence="2" type="primary">murE</name>
    <name evidence="6" type="ORF">NQT62_11595</name>
</gene>
<dbReference type="Pfam" id="PF08245">
    <property type="entry name" value="Mur_ligase_M"/>
    <property type="match status" value="1"/>
</dbReference>
<keyword evidence="2 3" id="KW-0573">Peptidoglycan synthesis</keyword>
<evidence type="ECO:0000313" key="6">
    <source>
        <dbReference type="EMBL" id="MCQ8897078.1"/>
    </source>
</evidence>
<evidence type="ECO:0000256" key="3">
    <source>
        <dbReference type="RuleBase" id="RU004135"/>
    </source>
</evidence>